<keyword evidence="1" id="KW-0560">Oxidoreductase</keyword>
<dbReference type="EMBL" id="KN847531">
    <property type="protein sequence ID" value="KIW08470.1"/>
    <property type="molecule type" value="Genomic_DNA"/>
</dbReference>
<dbReference type="InterPro" id="IPR023210">
    <property type="entry name" value="NADP_OxRdtase_dom"/>
</dbReference>
<name>A0A0D2APL5_9PEZI</name>
<evidence type="ECO:0000259" key="2">
    <source>
        <dbReference type="Pfam" id="PF00248"/>
    </source>
</evidence>
<keyword evidence="4" id="KW-1185">Reference proteome</keyword>
<dbReference type="InParanoid" id="A0A0D2APL5"/>
<evidence type="ECO:0000256" key="1">
    <source>
        <dbReference type="ARBA" id="ARBA00023002"/>
    </source>
</evidence>
<dbReference type="Gene3D" id="3.20.20.100">
    <property type="entry name" value="NADP-dependent oxidoreductase domain"/>
    <property type="match status" value="1"/>
</dbReference>
<protein>
    <recommendedName>
        <fullName evidence="2">NADP-dependent oxidoreductase domain-containing protein</fullName>
    </recommendedName>
</protein>
<evidence type="ECO:0000313" key="4">
    <source>
        <dbReference type="Proteomes" id="UP000053259"/>
    </source>
</evidence>
<feature type="domain" description="NADP-dependent oxidoreductase" evidence="2">
    <location>
        <begin position="53"/>
        <end position="244"/>
    </location>
</feature>
<organism evidence="3 4">
    <name type="scientific">Verruconis gallopava</name>
    <dbReference type="NCBI Taxonomy" id="253628"/>
    <lineage>
        <taxon>Eukaryota</taxon>
        <taxon>Fungi</taxon>
        <taxon>Dikarya</taxon>
        <taxon>Ascomycota</taxon>
        <taxon>Pezizomycotina</taxon>
        <taxon>Dothideomycetes</taxon>
        <taxon>Pleosporomycetidae</taxon>
        <taxon>Venturiales</taxon>
        <taxon>Sympoventuriaceae</taxon>
        <taxon>Verruconis</taxon>
    </lineage>
</organism>
<evidence type="ECO:0000313" key="3">
    <source>
        <dbReference type="EMBL" id="KIW08470.1"/>
    </source>
</evidence>
<dbReference type="Proteomes" id="UP000053259">
    <property type="component" value="Unassembled WGS sequence"/>
</dbReference>
<dbReference type="InterPro" id="IPR036812">
    <property type="entry name" value="NAD(P)_OxRdtase_dom_sf"/>
</dbReference>
<dbReference type="PANTHER" id="PTHR43625:SF40">
    <property type="entry name" value="ALDO-KETO REDUCTASE YAKC [NADP(+)]"/>
    <property type="match status" value="1"/>
</dbReference>
<dbReference type="Pfam" id="PF00248">
    <property type="entry name" value="Aldo_ket_red"/>
    <property type="match status" value="1"/>
</dbReference>
<dbReference type="VEuPathDB" id="FungiDB:PV09_01373"/>
<dbReference type="PANTHER" id="PTHR43625">
    <property type="entry name" value="AFLATOXIN B1 ALDEHYDE REDUCTASE"/>
    <property type="match status" value="1"/>
</dbReference>
<proteinExistence type="predicted"/>
<dbReference type="HOGENOM" id="CLU_023205_17_0_1"/>
<reference evidence="3 4" key="1">
    <citation type="submission" date="2015-01" db="EMBL/GenBank/DDBJ databases">
        <title>The Genome Sequence of Ochroconis gallopava CBS43764.</title>
        <authorList>
            <consortium name="The Broad Institute Genomics Platform"/>
            <person name="Cuomo C."/>
            <person name="de Hoog S."/>
            <person name="Gorbushina A."/>
            <person name="Stielow B."/>
            <person name="Teixiera M."/>
            <person name="Abouelleil A."/>
            <person name="Chapman S.B."/>
            <person name="Priest M."/>
            <person name="Young S.K."/>
            <person name="Wortman J."/>
            <person name="Nusbaum C."/>
            <person name="Birren B."/>
        </authorList>
    </citation>
    <scope>NUCLEOTIDE SEQUENCE [LARGE SCALE GENOMIC DNA]</scope>
    <source>
        <strain evidence="3 4">CBS 43764</strain>
    </source>
</reference>
<dbReference type="GO" id="GO:0016491">
    <property type="term" value="F:oxidoreductase activity"/>
    <property type="evidence" value="ECO:0007669"/>
    <property type="project" value="UniProtKB-KW"/>
</dbReference>
<dbReference type="AlphaFoldDB" id="A0A0D2APL5"/>
<dbReference type="OrthoDB" id="37537at2759"/>
<dbReference type="RefSeq" id="XP_016218339.1">
    <property type="nucleotide sequence ID" value="XM_016354244.1"/>
</dbReference>
<dbReference type="SUPFAM" id="SSF51430">
    <property type="entry name" value="NAD(P)-linked oxidoreductase"/>
    <property type="match status" value="1"/>
</dbReference>
<dbReference type="InterPro" id="IPR050791">
    <property type="entry name" value="Aldo-Keto_reductase"/>
</dbReference>
<dbReference type="GeneID" id="27309346"/>
<dbReference type="GO" id="GO:0005737">
    <property type="term" value="C:cytoplasm"/>
    <property type="evidence" value="ECO:0007669"/>
    <property type="project" value="TreeGrafter"/>
</dbReference>
<gene>
    <name evidence="3" type="ORF">PV09_01373</name>
</gene>
<dbReference type="STRING" id="253628.A0A0D2APL5"/>
<accession>A0A0D2APL5</accession>
<sequence>MACCQPGDAKGHLSCHEVRQSLRRWSLFRRLHSGILRAGRGKLPPMSMCGLRDLYYCHRVDGKTPIEQTMHALAGLKAEGKIKYIGLSEVSAATLRRACKIGHVAALQVEYSLWSLDIENPQVGILQTCRELGVATIAYSPIGRGMLSGLIRSIDDADENDRRRNYPRFTPENFSKNLVLVDQIVGYAKKKGVTATQLVLAWLLAQGPDIVPIPGTTKLQRLQENLEALKIALSEEEVREIRVIAKTAEVQGSRYPEMFMKQTFGNTPEEQQKRQGCMSALCRAADSDSSCGSFVTSIRPYNGLKTRDAKCFFSSDCKFTNEVHISSSLVVKCWRRMTA</sequence>